<sequence length="49" mass="5151">MSLPSSVSTAVNLTGSKLGPAAVYTLRMPRSYEIQAMRSADFEAVTSTG</sequence>
<protein>
    <submittedName>
        <fullName evidence="1">Uncharacterized protein</fullName>
    </submittedName>
</protein>
<reference evidence="1" key="1">
    <citation type="submission" date="2018-05" db="EMBL/GenBank/DDBJ databases">
        <authorList>
            <person name="Lanie J.A."/>
            <person name="Ng W.-L."/>
            <person name="Kazmierczak K.M."/>
            <person name="Andrzejewski T.M."/>
            <person name="Davidsen T.M."/>
            <person name="Wayne K.J."/>
            <person name="Tettelin H."/>
            <person name="Glass J.I."/>
            <person name="Rusch D."/>
            <person name="Podicherti R."/>
            <person name="Tsui H.-C.T."/>
            <person name="Winkler M.E."/>
        </authorList>
    </citation>
    <scope>NUCLEOTIDE SEQUENCE</scope>
</reference>
<dbReference type="AlphaFoldDB" id="A0A381PLK6"/>
<organism evidence="1">
    <name type="scientific">marine metagenome</name>
    <dbReference type="NCBI Taxonomy" id="408172"/>
    <lineage>
        <taxon>unclassified sequences</taxon>
        <taxon>metagenomes</taxon>
        <taxon>ecological metagenomes</taxon>
    </lineage>
</organism>
<evidence type="ECO:0000313" key="1">
    <source>
        <dbReference type="EMBL" id="SUZ66333.1"/>
    </source>
</evidence>
<accession>A0A381PLK6</accession>
<proteinExistence type="predicted"/>
<gene>
    <name evidence="1" type="ORF">METZ01_LOCUS19187</name>
</gene>
<name>A0A381PLK6_9ZZZZ</name>
<dbReference type="EMBL" id="UINC01000982">
    <property type="protein sequence ID" value="SUZ66333.1"/>
    <property type="molecule type" value="Genomic_DNA"/>
</dbReference>